<accession>A0ABD0YG32</accession>
<comment type="caution">
    <text evidence="7">The sequence shown here is derived from an EMBL/GenBank/DDBJ whole genome shotgun (WGS) entry which is preliminary data.</text>
</comment>
<proteinExistence type="inferred from homology"/>
<organism evidence="7 8">
    <name type="scientific">Ranatra chinensis</name>
    <dbReference type="NCBI Taxonomy" id="642074"/>
    <lineage>
        <taxon>Eukaryota</taxon>
        <taxon>Metazoa</taxon>
        <taxon>Ecdysozoa</taxon>
        <taxon>Arthropoda</taxon>
        <taxon>Hexapoda</taxon>
        <taxon>Insecta</taxon>
        <taxon>Pterygota</taxon>
        <taxon>Neoptera</taxon>
        <taxon>Paraneoptera</taxon>
        <taxon>Hemiptera</taxon>
        <taxon>Heteroptera</taxon>
        <taxon>Panheteroptera</taxon>
        <taxon>Nepomorpha</taxon>
        <taxon>Nepidae</taxon>
        <taxon>Ranatrinae</taxon>
        <taxon>Ranatra</taxon>
    </lineage>
</organism>
<keyword evidence="5" id="KW-0472">Membrane</keyword>
<dbReference type="Proteomes" id="UP001558652">
    <property type="component" value="Unassembled WGS sequence"/>
</dbReference>
<evidence type="ECO:0000259" key="6">
    <source>
        <dbReference type="PROSITE" id="PS50893"/>
    </source>
</evidence>
<reference evidence="7 8" key="1">
    <citation type="submission" date="2024-07" db="EMBL/GenBank/DDBJ databases">
        <title>Chromosome-level genome assembly of the water stick insect Ranatra chinensis (Heteroptera: Nepidae).</title>
        <authorList>
            <person name="Liu X."/>
        </authorList>
    </citation>
    <scope>NUCLEOTIDE SEQUENCE [LARGE SCALE GENOMIC DNA]</scope>
    <source>
        <strain evidence="7">Cailab_2021Rc</strain>
        <tissue evidence="7">Muscle</tissue>
    </source>
</reference>
<dbReference type="PANTHER" id="PTHR43166">
    <property type="entry name" value="AMINO ACID IMPORT ATP-BINDING PROTEIN"/>
    <property type="match status" value="1"/>
</dbReference>
<name>A0ABD0YG32_9HEMI</name>
<keyword evidence="8" id="KW-1185">Reference proteome</keyword>
<dbReference type="Gene3D" id="3.40.50.300">
    <property type="entry name" value="P-loop containing nucleotide triphosphate hydrolases"/>
    <property type="match status" value="1"/>
</dbReference>
<evidence type="ECO:0000313" key="7">
    <source>
        <dbReference type="EMBL" id="KAL1110015.1"/>
    </source>
</evidence>
<dbReference type="PROSITE" id="PS50893">
    <property type="entry name" value="ABC_TRANSPORTER_2"/>
    <property type="match status" value="1"/>
</dbReference>
<keyword evidence="3" id="KW-0813">Transport</keyword>
<evidence type="ECO:0000256" key="5">
    <source>
        <dbReference type="ARBA" id="ARBA00023136"/>
    </source>
</evidence>
<protein>
    <recommendedName>
        <fullName evidence="6">ABC transporter domain-containing protein</fullName>
    </recommendedName>
</protein>
<feature type="domain" description="ABC transporter" evidence="6">
    <location>
        <begin position="1"/>
        <end position="156"/>
    </location>
</feature>
<dbReference type="AlphaFoldDB" id="A0ABD0YG32"/>
<evidence type="ECO:0000256" key="1">
    <source>
        <dbReference type="ARBA" id="ARBA00004202"/>
    </source>
</evidence>
<dbReference type="PROSITE" id="PS00211">
    <property type="entry name" value="ABC_TRANSPORTER_1"/>
    <property type="match status" value="1"/>
</dbReference>
<dbReference type="Pfam" id="PF00005">
    <property type="entry name" value="ABC_tran"/>
    <property type="match status" value="1"/>
</dbReference>
<gene>
    <name evidence="7" type="ORF">AAG570_014185</name>
</gene>
<dbReference type="SUPFAM" id="SSF52540">
    <property type="entry name" value="P-loop containing nucleoside triphosphate hydrolases"/>
    <property type="match status" value="1"/>
</dbReference>
<sequence>MVFQSYNLFKNKTAKENVMEALITVQKKPKPESEAIAIKLLEKVGMIDRKDFYPAKMSGGQQQRVAIARALAVNPNVLLFDEPTSALDPELVGEVLSIIRQLAEEGSTMILVTHEIGFAKEVASRILFMDEGMIAADGTPEQIISNPQDIRVRKFLNYFVRK</sequence>
<dbReference type="InterPro" id="IPR050086">
    <property type="entry name" value="MetN_ABC_transporter-like"/>
</dbReference>
<evidence type="ECO:0000256" key="3">
    <source>
        <dbReference type="ARBA" id="ARBA00022448"/>
    </source>
</evidence>
<dbReference type="EMBL" id="JBFDAA010000036">
    <property type="protein sequence ID" value="KAL1110015.1"/>
    <property type="molecule type" value="Genomic_DNA"/>
</dbReference>
<comment type="similarity">
    <text evidence="2">Belongs to the ABC transporter superfamily.</text>
</comment>
<dbReference type="PANTHER" id="PTHR43166:SF9">
    <property type="entry name" value="GLUTAMATE_ASPARTATE IMPORT ATP-BINDING PROTEIN GLTL"/>
    <property type="match status" value="1"/>
</dbReference>
<dbReference type="InterPro" id="IPR017871">
    <property type="entry name" value="ABC_transporter-like_CS"/>
</dbReference>
<dbReference type="InterPro" id="IPR027417">
    <property type="entry name" value="P-loop_NTPase"/>
</dbReference>
<dbReference type="GO" id="GO:0005886">
    <property type="term" value="C:plasma membrane"/>
    <property type="evidence" value="ECO:0007669"/>
    <property type="project" value="UniProtKB-SubCell"/>
</dbReference>
<comment type="subcellular location">
    <subcellularLocation>
        <location evidence="1">Cell membrane</location>
        <topology evidence="1">Peripheral membrane protein</topology>
    </subcellularLocation>
</comment>
<evidence type="ECO:0000256" key="4">
    <source>
        <dbReference type="ARBA" id="ARBA00022475"/>
    </source>
</evidence>
<dbReference type="InterPro" id="IPR003439">
    <property type="entry name" value="ABC_transporter-like_ATP-bd"/>
</dbReference>
<evidence type="ECO:0000256" key="2">
    <source>
        <dbReference type="ARBA" id="ARBA00005417"/>
    </source>
</evidence>
<keyword evidence="4" id="KW-1003">Cell membrane</keyword>
<evidence type="ECO:0000313" key="8">
    <source>
        <dbReference type="Proteomes" id="UP001558652"/>
    </source>
</evidence>